<dbReference type="InterPro" id="IPR023379">
    <property type="entry name" value="BART_dom"/>
</dbReference>
<evidence type="ECO:0000313" key="15">
    <source>
        <dbReference type="Proteomes" id="UP000694569"/>
    </source>
</evidence>
<evidence type="ECO:0000256" key="10">
    <source>
        <dbReference type="ARBA" id="ARBA00023242"/>
    </source>
</evidence>
<gene>
    <name evidence="14" type="primary">ARL2BP</name>
</gene>
<evidence type="ECO:0000256" key="12">
    <source>
        <dbReference type="RuleBase" id="RU367099"/>
    </source>
</evidence>
<dbReference type="AlphaFoldDB" id="A0A8C5QCZ9"/>
<comment type="similarity">
    <text evidence="4 12">Belongs to the ARL2BP family.</text>
</comment>
<evidence type="ECO:0000256" key="9">
    <source>
        <dbReference type="ARBA" id="ARBA00023212"/>
    </source>
</evidence>
<dbReference type="PANTHER" id="PTHR15487">
    <property type="entry name" value="ADP-RIBOSYLATION FACTOR-LIKE PROTEIN 2-BINDING PROTEIN"/>
    <property type="match status" value="1"/>
</dbReference>
<dbReference type="InterPro" id="IPR042541">
    <property type="entry name" value="BART_sf"/>
</dbReference>
<evidence type="ECO:0000259" key="13">
    <source>
        <dbReference type="Pfam" id="PF11527"/>
    </source>
</evidence>
<evidence type="ECO:0000256" key="3">
    <source>
        <dbReference type="ARBA" id="ARBA00004300"/>
    </source>
</evidence>
<accession>A0A8C5QCZ9</accession>
<dbReference type="InterPro" id="IPR038849">
    <property type="entry name" value="ARL2BP"/>
</dbReference>
<dbReference type="Pfam" id="PF11527">
    <property type="entry name" value="ARL2_Bind_BART"/>
    <property type="match status" value="1"/>
</dbReference>
<dbReference type="OrthoDB" id="302784at2759"/>
<evidence type="ECO:0000256" key="1">
    <source>
        <dbReference type="ARBA" id="ARBA00004120"/>
    </source>
</evidence>
<evidence type="ECO:0000256" key="2">
    <source>
        <dbReference type="ARBA" id="ARBA00004123"/>
    </source>
</evidence>
<dbReference type="GO" id="GO:0005634">
    <property type="term" value="C:nucleus"/>
    <property type="evidence" value="ECO:0007669"/>
    <property type="project" value="UniProtKB-SubCell"/>
</dbReference>
<dbReference type="Ensembl" id="ENSLLET00000037075.1">
    <property type="protein sequence ID" value="ENSLLEP00000035717.1"/>
    <property type="gene ID" value="ENSLLEG00000022571.1"/>
</dbReference>
<dbReference type="GO" id="GO:0005758">
    <property type="term" value="C:mitochondrial intermembrane space"/>
    <property type="evidence" value="ECO:0007669"/>
    <property type="project" value="UniProtKB-SubCell"/>
</dbReference>
<keyword evidence="9 12" id="KW-0206">Cytoskeleton</keyword>
<dbReference type="GO" id="GO:0051457">
    <property type="term" value="P:maintenance of protein location in nucleus"/>
    <property type="evidence" value="ECO:0007669"/>
    <property type="project" value="TreeGrafter"/>
</dbReference>
<dbReference type="GO" id="GO:0005813">
    <property type="term" value="C:centrosome"/>
    <property type="evidence" value="ECO:0007669"/>
    <property type="project" value="UniProtKB-SubCell"/>
</dbReference>
<comment type="function">
    <text evidence="12">Plays a role as an effector of the ADP-ribosylation factor-like protein 2, ARL2.</text>
</comment>
<evidence type="ECO:0000313" key="14">
    <source>
        <dbReference type="Ensembl" id="ENSLLEP00000035717.1"/>
    </source>
</evidence>
<dbReference type="GeneTree" id="ENSGT00390000015052"/>
<reference evidence="14" key="1">
    <citation type="submission" date="2025-08" db="UniProtKB">
        <authorList>
            <consortium name="Ensembl"/>
        </authorList>
    </citation>
    <scope>IDENTIFICATION</scope>
</reference>
<sequence length="152" mass="17662">MEGLFVLFSSSPKDAEFDCVVGHLEEIIMDDEFQILQRGFMEKYYQEFEDTEENKLIYTPIFNEYICLVEKFIEEQLLLRIPTFNMSVFTASLQSHQQEIAGDIFDILLTFTDFLAFKEMFLDYKAEKEGRSIDLSCGFVVTPLFTSALPPS</sequence>
<comment type="subcellular location">
    <subcellularLocation>
        <location evidence="1 12">Cytoplasm</location>
        <location evidence="1 12">Cytoskeleton</location>
        <location evidence="1 12">Cilium basal body</location>
    </subcellularLocation>
    <subcellularLocation>
        <location evidence="3 12">Cytoplasm</location>
        <location evidence="3 12">Cytoskeleton</location>
        <location evidence="3 12">Microtubule organizing center</location>
        <location evidence="3 12">Centrosome</location>
    </subcellularLocation>
    <subcellularLocation>
        <location evidence="12">Cytoplasm</location>
    </subcellularLocation>
    <subcellularLocation>
        <location evidence="2 12">Nucleus</location>
    </subcellularLocation>
    <subcellularLocation>
        <location evidence="12">Mitochondrion intermembrane space</location>
    </subcellularLocation>
</comment>
<dbReference type="GO" id="GO:0005929">
    <property type="term" value="C:cilium"/>
    <property type="evidence" value="ECO:0007669"/>
    <property type="project" value="UniProtKB-UniRule"/>
</dbReference>
<feature type="domain" description="BART" evidence="13">
    <location>
        <begin position="16"/>
        <end position="130"/>
    </location>
</feature>
<proteinExistence type="inferred from homology"/>
<organism evidence="14 15">
    <name type="scientific">Leptobrachium leishanense</name>
    <name type="common">Leishan spiny toad</name>
    <dbReference type="NCBI Taxonomy" id="445787"/>
    <lineage>
        <taxon>Eukaryota</taxon>
        <taxon>Metazoa</taxon>
        <taxon>Chordata</taxon>
        <taxon>Craniata</taxon>
        <taxon>Vertebrata</taxon>
        <taxon>Euteleostomi</taxon>
        <taxon>Amphibia</taxon>
        <taxon>Batrachia</taxon>
        <taxon>Anura</taxon>
        <taxon>Pelobatoidea</taxon>
        <taxon>Megophryidae</taxon>
        <taxon>Leptobrachium</taxon>
    </lineage>
</organism>
<reference evidence="14" key="2">
    <citation type="submission" date="2025-09" db="UniProtKB">
        <authorList>
            <consortium name="Ensembl"/>
        </authorList>
    </citation>
    <scope>IDENTIFICATION</scope>
</reference>
<dbReference type="Gene3D" id="1.20.1520.10">
    <property type="entry name" value="ADP-ribosylation factor-like 2-binding protein, domain"/>
    <property type="match status" value="1"/>
</dbReference>
<evidence type="ECO:0000256" key="8">
    <source>
        <dbReference type="ARBA" id="ARBA00023128"/>
    </source>
</evidence>
<evidence type="ECO:0000256" key="7">
    <source>
        <dbReference type="ARBA" id="ARBA00023069"/>
    </source>
</evidence>
<evidence type="ECO:0000256" key="4">
    <source>
        <dbReference type="ARBA" id="ARBA00009880"/>
    </source>
</evidence>
<keyword evidence="10 12" id="KW-0539">Nucleus</keyword>
<keyword evidence="15" id="KW-1185">Reference proteome</keyword>
<name>A0A8C5QCZ9_9ANUR</name>
<keyword evidence="11 12" id="KW-0966">Cell projection</keyword>
<protein>
    <recommendedName>
        <fullName evidence="5 12">ADP-ribosylation factor-like protein 2-binding protein</fullName>
        <shortName evidence="12">ARF-like 2-binding protein</shortName>
    </recommendedName>
</protein>
<dbReference type="Proteomes" id="UP000694569">
    <property type="component" value="Unplaced"/>
</dbReference>
<dbReference type="PANTHER" id="PTHR15487:SF4">
    <property type="entry name" value="ADP-RIBOSYLATION FACTOR-LIKE PROTEIN 2-BINDING PROTEIN"/>
    <property type="match status" value="1"/>
</dbReference>
<keyword evidence="7 12" id="KW-0969">Cilium</keyword>
<evidence type="ECO:0000256" key="5">
    <source>
        <dbReference type="ARBA" id="ARBA00014849"/>
    </source>
</evidence>
<evidence type="ECO:0000256" key="11">
    <source>
        <dbReference type="ARBA" id="ARBA00023273"/>
    </source>
</evidence>
<evidence type="ECO:0000256" key="6">
    <source>
        <dbReference type="ARBA" id="ARBA00022490"/>
    </source>
</evidence>
<keyword evidence="8 12" id="KW-0496">Mitochondrion</keyword>
<keyword evidence="6 12" id="KW-0963">Cytoplasm</keyword>